<organism evidence="1 2">
    <name type="scientific">Actinokineospora soli</name>
    <dbReference type="NCBI Taxonomy" id="1048753"/>
    <lineage>
        <taxon>Bacteria</taxon>
        <taxon>Bacillati</taxon>
        <taxon>Actinomycetota</taxon>
        <taxon>Actinomycetes</taxon>
        <taxon>Pseudonocardiales</taxon>
        <taxon>Pseudonocardiaceae</taxon>
        <taxon>Actinokineospora</taxon>
    </lineage>
</organism>
<accession>A0ABW2TW03</accession>
<reference evidence="2" key="1">
    <citation type="journal article" date="2019" name="Int. J. Syst. Evol. Microbiol.">
        <title>The Global Catalogue of Microorganisms (GCM) 10K type strain sequencing project: providing services to taxonomists for standard genome sequencing and annotation.</title>
        <authorList>
            <consortium name="The Broad Institute Genomics Platform"/>
            <consortium name="The Broad Institute Genome Sequencing Center for Infectious Disease"/>
            <person name="Wu L."/>
            <person name="Ma J."/>
        </authorList>
    </citation>
    <scope>NUCLEOTIDE SEQUENCE [LARGE SCALE GENOMIC DNA]</scope>
    <source>
        <strain evidence="2">JCM 17695</strain>
    </source>
</reference>
<dbReference type="EMBL" id="JBHTEY010000004">
    <property type="protein sequence ID" value="MFC7617641.1"/>
    <property type="molecule type" value="Genomic_DNA"/>
</dbReference>
<evidence type="ECO:0000313" key="2">
    <source>
        <dbReference type="Proteomes" id="UP001596512"/>
    </source>
</evidence>
<sequence>MPDANPYAGAFREMLAAIDYTPGMPSMMVDSLASTQEEFTERFSGLFTGRTSFLRNLDTMLDNTVAVLTTMPERADEWIAQLADRRAALLEHNPEDAPEVELVDQLATLTAGGDAALPDDHPYADQLAQVVGGVGLHRGDGPLPGAEVVRLAMLTAGAVTLYRDLHEPWVAELADLRARHGGDGELVAFLDALGVVLDGRAADLPVRNRYRSFLRMCQSQLRALTAEPPEPDPVM</sequence>
<comment type="caution">
    <text evidence="1">The sequence shown here is derived from an EMBL/GenBank/DDBJ whole genome shotgun (WGS) entry which is preliminary data.</text>
</comment>
<protein>
    <submittedName>
        <fullName evidence="1">Uncharacterized protein</fullName>
    </submittedName>
</protein>
<evidence type="ECO:0000313" key="1">
    <source>
        <dbReference type="EMBL" id="MFC7617641.1"/>
    </source>
</evidence>
<keyword evidence="2" id="KW-1185">Reference proteome</keyword>
<gene>
    <name evidence="1" type="ORF">ACFQV2_33790</name>
</gene>
<name>A0ABW2TW03_9PSEU</name>
<dbReference type="Proteomes" id="UP001596512">
    <property type="component" value="Unassembled WGS sequence"/>
</dbReference>
<proteinExistence type="predicted"/>